<proteinExistence type="predicted"/>
<dbReference type="EMBL" id="VGLS01000660">
    <property type="protein sequence ID" value="MBM3225705.1"/>
    <property type="molecule type" value="Genomic_DNA"/>
</dbReference>
<gene>
    <name evidence="2" type="ORF">FJZ47_18160</name>
</gene>
<dbReference type="Gene3D" id="3.30.1540.10">
    <property type="entry name" value="formyl-coa transferase, domain 3"/>
    <property type="match status" value="1"/>
</dbReference>
<dbReference type="GO" id="GO:0008410">
    <property type="term" value="F:CoA-transferase activity"/>
    <property type="evidence" value="ECO:0007669"/>
    <property type="project" value="TreeGrafter"/>
</dbReference>
<dbReference type="Gene3D" id="3.40.50.10540">
    <property type="entry name" value="Crotonobetainyl-coa:carnitine coa-transferase, domain 1"/>
    <property type="match status" value="1"/>
</dbReference>
<dbReference type="InterPro" id="IPR044855">
    <property type="entry name" value="CoA-Trfase_III_dom3_sf"/>
</dbReference>
<dbReference type="PANTHER" id="PTHR48207:SF3">
    <property type="entry name" value="SUCCINATE--HYDROXYMETHYLGLUTARATE COA-TRANSFERASE"/>
    <property type="match status" value="1"/>
</dbReference>
<dbReference type="SUPFAM" id="SSF89796">
    <property type="entry name" value="CoA-transferase family III (CaiB/BaiF)"/>
    <property type="match status" value="1"/>
</dbReference>
<keyword evidence="1 2" id="KW-0808">Transferase</keyword>
<protein>
    <submittedName>
        <fullName evidence="2">CoA transferase</fullName>
    </submittedName>
</protein>
<dbReference type="AlphaFoldDB" id="A0A938B5M0"/>
<name>A0A938B5M0_UNCTE</name>
<dbReference type="Proteomes" id="UP000712673">
    <property type="component" value="Unassembled WGS sequence"/>
</dbReference>
<feature type="non-terminal residue" evidence="2">
    <location>
        <position position="1"/>
    </location>
</feature>
<reference evidence="2" key="1">
    <citation type="submission" date="2019-03" db="EMBL/GenBank/DDBJ databases">
        <title>Lake Tanganyika Metagenome-Assembled Genomes (MAGs).</title>
        <authorList>
            <person name="Tran P."/>
        </authorList>
    </citation>
    <scope>NUCLEOTIDE SEQUENCE</scope>
    <source>
        <strain evidence="2">K_DeepCast_65m_m2_066</strain>
    </source>
</reference>
<dbReference type="Pfam" id="PF02515">
    <property type="entry name" value="CoA_transf_3"/>
    <property type="match status" value="1"/>
</dbReference>
<dbReference type="InterPro" id="IPR023606">
    <property type="entry name" value="CoA-Trfase_III_dom_1_sf"/>
</dbReference>
<organism evidence="2 3">
    <name type="scientific">Tectimicrobiota bacterium</name>
    <dbReference type="NCBI Taxonomy" id="2528274"/>
    <lineage>
        <taxon>Bacteria</taxon>
        <taxon>Pseudomonadati</taxon>
        <taxon>Nitrospinota/Tectimicrobiota group</taxon>
        <taxon>Candidatus Tectimicrobiota</taxon>
    </lineage>
</organism>
<dbReference type="PANTHER" id="PTHR48207">
    <property type="entry name" value="SUCCINATE--HYDROXYMETHYLGLUTARATE COA-TRANSFERASE"/>
    <property type="match status" value="1"/>
</dbReference>
<accession>A0A938B5M0</accession>
<dbReference type="InterPro" id="IPR050483">
    <property type="entry name" value="CoA-transferase_III_domain"/>
</dbReference>
<evidence type="ECO:0000313" key="3">
    <source>
        <dbReference type="Proteomes" id="UP000712673"/>
    </source>
</evidence>
<comment type="caution">
    <text evidence="2">The sequence shown here is derived from an EMBL/GenBank/DDBJ whole genome shotgun (WGS) entry which is preliminary data.</text>
</comment>
<dbReference type="InterPro" id="IPR003673">
    <property type="entry name" value="CoA-Trfase_fam_III"/>
</dbReference>
<sequence length="394" mass="42752">RPLTGVRVLDLSQFLAGPYGSMILGDLGADVVKIEIPGKGDGSREMPPHFVHGQSGYFLSMNRSKQSMTLDLKHPEGLALFYDLVRHADVVYDNFRPGILERLHIDYETLKQINPRIIACSVSGYGHTGPGKDRPAFDLVVQALGGIMSYTGPLGGEPVRMGAPMGDMAGGIFAAHGVLAALYQREHTGQGSRVDVALLDSQIALLIYRAVYYFLAGEIPVPAGSGHVSAVPIGAFKTQDMHIVIDANGDKFWRALCQAIERPELADDTRFVTRAARLQHVEELTALLQSIFTTRPGAEWLQRLEAAGVPCGPINTVDRAVADPQVLARHMIIDVTHPQYGTVSMPGSPIKLHGVDDTQFLAPPTLGEHTEHILTDWLGLAPARVEVLRQQGVI</sequence>
<evidence type="ECO:0000256" key="1">
    <source>
        <dbReference type="ARBA" id="ARBA00022679"/>
    </source>
</evidence>
<evidence type="ECO:0000313" key="2">
    <source>
        <dbReference type="EMBL" id="MBM3225705.1"/>
    </source>
</evidence>